<evidence type="ECO:0000313" key="2">
    <source>
        <dbReference type="Proteomes" id="UP001066276"/>
    </source>
</evidence>
<organism evidence="1 2">
    <name type="scientific">Pleurodeles waltl</name>
    <name type="common">Iberian ribbed newt</name>
    <dbReference type="NCBI Taxonomy" id="8319"/>
    <lineage>
        <taxon>Eukaryota</taxon>
        <taxon>Metazoa</taxon>
        <taxon>Chordata</taxon>
        <taxon>Craniata</taxon>
        <taxon>Vertebrata</taxon>
        <taxon>Euteleostomi</taxon>
        <taxon>Amphibia</taxon>
        <taxon>Batrachia</taxon>
        <taxon>Caudata</taxon>
        <taxon>Salamandroidea</taxon>
        <taxon>Salamandridae</taxon>
        <taxon>Pleurodelinae</taxon>
        <taxon>Pleurodeles</taxon>
    </lineage>
</organism>
<feature type="non-terminal residue" evidence="1">
    <location>
        <position position="1"/>
    </location>
</feature>
<dbReference type="EMBL" id="JANPWB010000009">
    <property type="protein sequence ID" value="KAJ1153641.1"/>
    <property type="molecule type" value="Genomic_DNA"/>
</dbReference>
<sequence>QKAIHPLEQRFLHFAGRQCHGADHPTTTGTTYPMMFPMKSHTTVTSPSQTSVTYIQAPHTGRMVDPAAVRIPQSSKVPRPGIWRTFWLQHSGPLASVL</sequence>
<reference evidence="1" key="1">
    <citation type="journal article" date="2022" name="bioRxiv">
        <title>Sequencing and chromosome-scale assembly of the giantPleurodeles waltlgenome.</title>
        <authorList>
            <person name="Brown T."/>
            <person name="Elewa A."/>
            <person name="Iarovenko S."/>
            <person name="Subramanian E."/>
            <person name="Araus A.J."/>
            <person name="Petzold A."/>
            <person name="Susuki M."/>
            <person name="Suzuki K.-i.T."/>
            <person name="Hayashi T."/>
            <person name="Toyoda A."/>
            <person name="Oliveira C."/>
            <person name="Osipova E."/>
            <person name="Leigh N.D."/>
            <person name="Simon A."/>
            <person name="Yun M.H."/>
        </authorList>
    </citation>
    <scope>NUCLEOTIDE SEQUENCE</scope>
    <source>
        <strain evidence="1">20211129_DDA</strain>
        <tissue evidence="1">Liver</tissue>
    </source>
</reference>
<protein>
    <submittedName>
        <fullName evidence="1">Uncharacterized protein</fullName>
    </submittedName>
</protein>
<evidence type="ECO:0000313" key="1">
    <source>
        <dbReference type="EMBL" id="KAJ1153641.1"/>
    </source>
</evidence>
<dbReference type="AlphaFoldDB" id="A0AAV7RQ54"/>
<proteinExistence type="predicted"/>
<keyword evidence="2" id="KW-1185">Reference proteome</keyword>
<name>A0AAV7RQ54_PLEWA</name>
<comment type="caution">
    <text evidence="1">The sequence shown here is derived from an EMBL/GenBank/DDBJ whole genome shotgun (WGS) entry which is preliminary data.</text>
</comment>
<accession>A0AAV7RQ54</accession>
<dbReference type="Proteomes" id="UP001066276">
    <property type="component" value="Chromosome 5"/>
</dbReference>
<feature type="non-terminal residue" evidence="1">
    <location>
        <position position="98"/>
    </location>
</feature>
<gene>
    <name evidence="1" type="ORF">NDU88_006400</name>
</gene>